<evidence type="ECO:0000256" key="1">
    <source>
        <dbReference type="SAM" id="MobiDB-lite"/>
    </source>
</evidence>
<organism evidence="2 3">
    <name type="scientific">Eragrostis curvula</name>
    <name type="common">weeping love grass</name>
    <dbReference type="NCBI Taxonomy" id="38414"/>
    <lineage>
        <taxon>Eukaryota</taxon>
        <taxon>Viridiplantae</taxon>
        <taxon>Streptophyta</taxon>
        <taxon>Embryophyta</taxon>
        <taxon>Tracheophyta</taxon>
        <taxon>Spermatophyta</taxon>
        <taxon>Magnoliopsida</taxon>
        <taxon>Liliopsida</taxon>
        <taxon>Poales</taxon>
        <taxon>Poaceae</taxon>
        <taxon>PACMAD clade</taxon>
        <taxon>Chloridoideae</taxon>
        <taxon>Eragrostideae</taxon>
        <taxon>Eragrostidinae</taxon>
        <taxon>Eragrostis</taxon>
    </lineage>
</organism>
<protein>
    <submittedName>
        <fullName evidence="2">Uncharacterized protein</fullName>
    </submittedName>
</protein>
<comment type="caution">
    <text evidence="2">The sequence shown here is derived from an EMBL/GenBank/DDBJ whole genome shotgun (WGS) entry which is preliminary data.</text>
</comment>
<dbReference type="Proteomes" id="UP000324897">
    <property type="component" value="Chromosome 4"/>
</dbReference>
<sequence length="109" mass="11535">MALRYLARKVGIPALRRASRPRVSPSAGSRPLTSSTSRGGHNNGPVAGGAKKPGKDAEENVDEFIARFKAKCEANREAIRQSIKDDKIGRRMVMGSGVAGLGFAAATTR</sequence>
<dbReference type="EMBL" id="RWGY01000007">
    <property type="protein sequence ID" value="TVU41043.1"/>
    <property type="molecule type" value="Genomic_DNA"/>
</dbReference>
<reference evidence="2 3" key="1">
    <citation type="journal article" date="2019" name="Sci. Rep.">
        <title>A high-quality genome of Eragrostis curvula grass provides insights into Poaceae evolution and supports new strategies to enhance forage quality.</title>
        <authorList>
            <person name="Carballo J."/>
            <person name="Santos B.A.C.M."/>
            <person name="Zappacosta D."/>
            <person name="Garbus I."/>
            <person name="Selva J.P."/>
            <person name="Gallo C.A."/>
            <person name="Diaz A."/>
            <person name="Albertini E."/>
            <person name="Caccamo M."/>
            <person name="Echenique V."/>
        </authorList>
    </citation>
    <scope>NUCLEOTIDE SEQUENCE [LARGE SCALE GENOMIC DNA]</scope>
    <source>
        <strain evidence="3">cv. Victoria</strain>
        <tissue evidence="2">Leaf</tissue>
    </source>
</reference>
<feature type="region of interest" description="Disordered" evidence="1">
    <location>
        <begin position="14"/>
        <end position="58"/>
    </location>
</feature>
<feature type="compositionally biased region" description="Low complexity" evidence="1">
    <location>
        <begin position="14"/>
        <end position="31"/>
    </location>
</feature>
<gene>
    <name evidence="2" type="ORF">EJB05_14533</name>
</gene>
<dbReference type="AlphaFoldDB" id="A0A5J9VZD3"/>
<accession>A0A5J9VZD3</accession>
<name>A0A5J9VZD3_9POAL</name>
<proteinExistence type="predicted"/>
<dbReference type="OrthoDB" id="692418at2759"/>
<evidence type="ECO:0000313" key="2">
    <source>
        <dbReference type="EMBL" id="TVU41043.1"/>
    </source>
</evidence>
<dbReference type="Gramene" id="TVU41043">
    <property type="protein sequence ID" value="TVU41043"/>
    <property type="gene ID" value="EJB05_14533"/>
</dbReference>
<keyword evidence="3" id="KW-1185">Reference proteome</keyword>
<evidence type="ECO:0000313" key="3">
    <source>
        <dbReference type="Proteomes" id="UP000324897"/>
    </source>
</evidence>